<dbReference type="AlphaFoldDB" id="A0A934IQZ2"/>
<reference evidence="7" key="1">
    <citation type="submission" date="2020-12" db="EMBL/GenBank/DDBJ databases">
        <title>Bacterial taxonomy.</title>
        <authorList>
            <person name="Pan X."/>
        </authorList>
    </citation>
    <scope>NUCLEOTIDE SEQUENCE</scope>
    <source>
        <strain evidence="7">B2012</strain>
    </source>
</reference>
<dbReference type="Proteomes" id="UP000609531">
    <property type="component" value="Unassembled WGS sequence"/>
</dbReference>
<dbReference type="InterPro" id="IPR039538">
    <property type="entry name" value="BetI_C"/>
</dbReference>
<keyword evidence="8" id="KW-1185">Reference proteome</keyword>
<dbReference type="SUPFAM" id="SSF46689">
    <property type="entry name" value="Homeodomain-like"/>
    <property type="match status" value="1"/>
</dbReference>
<feature type="domain" description="HTH tetR-type" evidence="6">
    <location>
        <begin position="3"/>
        <end position="63"/>
    </location>
</feature>
<organism evidence="7 8">
    <name type="scientific">Acuticoccus mangrovi</name>
    <dbReference type="NCBI Taxonomy" id="2796142"/>
    <lineage>
        <taxon>Bacteria</taxon>
        <taxon>Pseudomonadati</taxon>
        <taxon>Pseudomonadota</taxon>
        <taxon>Alphaproteobacteria</taxon>
        <taxon>Hyphomicrobiales</taxon>
        <taxon>Amorphaceae</taxon>
        <taxon>Acuticoccus</taxon>
    </lineage>
</organism>
<keyword evidence="2" id="KW-0805">Transcription regulation</keyword>
<dbReference type="InterPro" id="IPR036271">
    <property type="entry name" value="Tet_transcr_reg_TetR-rel_C_sf"/>
</dbReference>
<dbReference type="GO" id="GO:0003677">
    <property type="term" value="F:DNA binding"/>
    <property type="evidence" value="ECO:0007669"/>
    <property type="project" value="UniProtKB-UniRule"/>
</dbReference>
<proteinExistence type="predicted"/>
<evidence type="ECO:0000313" key="8">
    <source>
        <dbReference type="Proteomes" id="UP000609531"/>
    </source>
</evidence>
<dbReference type="Gene3D" id="1.10.357.10">
    <property type="entry name" value="Tetracycline Repressor, domain 2"/>
    <property type="match status" value="1"/>
</dbReference>
<dbReference type="RefSeq" id="WP_198882351.1">
    <property type="nucleotide sequence ID" value="NZ_JAEKJA010000009.1"/>
</dbReference>
<evidence type="ECO:0000256" key="1">
    <source>
        <dbReference type="ARBA" id="ARBA00022491"/>
    </source>
</evidence>
<dbReference type="InterPro" id="IPR050624">
    <property type="entry name" value="HTH-type_Tx_Regulator"/>
</dbReference>
<dbReference type="InterPro" id="IPR009057">
    <property type="entry name" value="Homeodomain-like_sf"/>
</dbReference>
<dbReference type="PANTHER" id="PTHR43479:SF11">
    <property type="entry name" value="ACREF_ENVCD OPERON REPRESSOR-RELATED"/>
    <property type="match status" value="1"/>
</dbReference>
<feature type="DNA-binding region" description="H-T-H motif" evidence="5">
    <location>
        <begin position="26"/>
        <end position="45"/>
    </location>
</feature>
<sequence length="200" mass="22437">MSAKRAEMLMNVAFDLFAQRNFASVTIKDIANAAGVNTALIYYYFSNKEGLFRATLESAIDQIFKDFETLEANATNPPIVIDEWLTIHLDYFERVQKFVKICLDYKGAAETDPVIDASIESFYDKERQLLADAVRDGIAAGLFREVDPNELADHISTHLDGIMVRAVILPGYDLKAGIGGFRNVIWQLLGHTPEERDATQ</sequence>
<dbReference type="InterPro" id="IPR001647">
    <property type="entry name" value="HTH_TetR"/>
</dbReference>
<dbReference type="EMBL" id="JAEKJA010000009">
    <property type="protein sequence ID" value="MBJ3776445.1"/>
    <property type="molecule type" value="Genomic_DNA"/>
</dbReference>
<name>A0A934IQZ2_9HYPH</name>
<evidence type="ECO:0000256" key="4">
    <source>
        <dbReference type="ARBA" id="ARBA00023163"/>
    </source>
</evidence>
<keyword evidence="3 5" id="KW-0238">DNA-binding</keyword>
<dbReference type="PANTHER" id="PTHR43479">
    <property type="entry name" value="ACREF/ENVCD OPERON REPRESSOR-RELATED"/>
    <property type="match status" value="1"/>
</dbReference>
<dbReference type="PRINTS" id="PR00455">
    <property type="entry name" value="HTHTETR"/>
</dbReference>
<evidence type="ECO:0000256" key="3">
    <source>
        <dbReference type="ARBA" id="ARBA00023125"/>
    </source>
</evidence>
<keyword evidence="4" id="KW-0804">Transcription</keyword>
<keyword evidence="1" id="KW-0678">Repressor</keyword>
<evidence type="ECO:0000313" key="7">
    <source>
        <dbReference type="EMBL" id="MBJ3776445.1"/>
    </source>
</evidence>
<evidence type="ECO:0000256" key="5">
    <source>
        <dbReference type="PROSITE-ProRule" id="PRU00335"/>
    </source>
</evidence>
<evidence type="ECO:0000256" key="2">
    <source>
        <dbReference type="ARBA" id="ARBA00023015"/>
    </source>
</evidence>
<gene>
    <name evidence="7" type="ORF">JCR33_12135</name>
</gene>
<comment type="caution">
    <text evidence="7">The sequence shown here is derived from an EMBL/GenBank/DDBJ whole genome shotgun (WGS) entry which is preliminary data.</text>
</comment>
<dbReference type="Pfam" id="PF13977">
    <property type="entry name" value="TetR_C_6"/>
    <property type="match status" value="1"/>
</dbReference>
<dbReference type="Pfam" id="PF00440">
    <property type="entry name" value="TetR_N"/>
    <property type="match status" value="1"/>
</dbReference>
<dbReference type="PROSITE" id="PS50977">
    <property type="entry name" value="HTH_TETR_2"/>
    <property type="match status" value="1"/>
</dbReference>
<protein>
    <submittedName>
        <fullName evidence="7">TetR/AcrR family transcriptional regulator</fullName>
    </submittedName>
</protein>
<dbReference type="SUPFAM" id="SSF48498">
    <property type="entry name" value="Tetracyclin repressor-like, C-terminal domain"/>
    <property type="match status" value="1"/>
</dbReference>
<dbReference type="Gene3D" id="1.10.10.60">
    <property type="entry name" value="Homeodomain-like"/>
    <property type="match status" value="1"/>
</dbReference>
<evidence type="ECO:0000259" key="6">
    <source>
        <dbReference type="PROSITE" id="PS50977"/>
    </source>
</evidence>
<accession>A0A934IQZ2</accession>